<name>E1R440_SEDSS</name>
<feature type="compositionally biased region" description="Basic and acidic residues" evidence="1">
    <location>
        <begin position="397"/>
        <end position="409"/>
    </location>
</feature>
<feature type="domain" description="SPOR" evidence="3">
    <location>
        <begin position="538"/>
        <end position="603"/>
    </location>
</feature>
<feature type="region of interest" description="Disordered" evidence="1">
    <location>
        <begin position="114"/>
        <end position="140"/>
    </location>
</feature>
<feature type="compositionally biased region" description="Polar residues" evidence="1">
    <location>
        <begin position="259"/>
        <end position="268"/>
    </location>
</feature>
<feature type="region of interest" description="Disordered" evidence="1">
    <location>
        <begin position="323"/>
        <end position="343"/>
    </location>
</feature>
<dbReference type="GO" id="GO:0042834">
    <property type="term" value="F:peptidoglycan binding"/>
    <property type="evidence" value="ECO:0007669"/>
    <property type="project" value="InterPro"/>
</dbReference>
<reference evidence="4 5" key="1">
    <citation type="journal article" date="2010" name="Stand. Genomic Sci.">
        <title>Complete genome sequence of Spirochaeta smaragdinae type strain (SEBR 4228).</title>
        <authorList>
            <person name="Mavromatis K."/>
            <person name="Yasawong M."/>
            <person name="Chertkov O."/>
            <person name="Lapidus A."/>
            <person name="Lucas S."/>
            <person name="Nolan M."/>
            <person name="Del Rio T.G."/>
            <person name="Tice H."/>
            <person name="Cheng J.F."/>
            <person name="Pitluck S."/>
            <person name="Liolios K."/>
            <person name="Ivanova N."/>
            <person name="Tapia R."/>
            <person name="Han C."/>
            <person name="Bruce D."/>
            <person name="Goodwin L."/>
            <person name="Pati A."/>
            <person name="Chen A."/>
            <person name="Palaniappan K."/>
            <person name="Land M."/>
            <person name="Hauser L."/>
            <person name="Chang Y.J."/>
            <person name="Jeffries C.D."/>
            <person name="Detter J.C."/>
            <person name="Rohde M."/>
            <person name="Brambilla E."/>
            <person name="Spring S."/>
            <person name="Goker M."/>
            <person name="Sikorski J."/>
            <person name="Woyke T."/>
            <person name="Bristow J."/>
            <person name="Eisen J.A."/>
            <person name="Markowitz V."/>
            <person name="Hugenholtz P."/>
            <person name="Klenk H.P."/>
            <person name="Kyrpides N.C."/>
        </authorList>
    </citation>
    <scope>NUCLEOTIDE SEQUENCE [LARGE SCALE GENOMIC DNA]</scope>
    <source>
        <strain evidence="5">DSM 11293 / JCM 15392 / SEBR 4228</strain>
    </source>
</reference>
<feature type="compositionally biased region" description="Basic and acidic residues" evidence="1">
    <location>
        <begin position="164"/>
        <end position="176"/>
    </location>
</feature>
<dbReference type="EMBL" id="CP002116">
    <property type="protein sequence ID" value="ADK80462.1"/>
    <property type="molecule type" value="Genomic_DNA"/>
</dbReference>
<keyword evidence="2" id="KW-0732">Signal</keyword>
<dbReference type="OrthoDB" id="359211at2"/>
<dbReference type="Pfam" id="PF05036">
    <property type="entry name" value="SPOR"/>
    <property type="match status" value="1"/>
</dbReference>
<evidence type="ECO:0000256" key="2">
    <source>
        <dbReference type="SAM" id="SignalP"/>
    </source>
</evidence>
<gene>
    <name evidence="4" type="ordered locus">Spirs_1335</name>
</gene>
<dbReference type="Gene3D" id="2.40.40.10">
    <property type="entry name" value="RlpA-like domain"/>
    <property type="match status" value="1"/>
</dbReference>
<organism evidence="4 5">
    <name type="scientific">Sediminispirochaeta smaragdinae (strain DSM 11293 / JCM 15392 / SEBR 4228)</name>
    <name type="common">Spirochaeta smaragdinae</name>
    <dbReference type="NCBI Taxonomy" id="573413"/>
    <lineage>
        <taxon>Bacteria</taxon>
        <taxon>Pseudomonadati</taxon>
        <taxon>Spirochaetota</taxon>
        <taxon>Spirochaetia</taxon>
        <taxon>Spirochaetales</taxon>
        <taxon>Spirochaetaceae</taxon>
        <taxon>Sediminispirochaeta</taxon>
    </lineage>
</organism>
<feature type="region of interest" description="Disordered" evidence="1">
    <location>
        <begin position="377"/>
        <end position="464"/>
    </location>
</feature>
<dbReference type="InterPro" id="IPR007730">
    <property type="entry name" value="SPOR-like_dom"/>
</dbReference>
<evidence type="ECO:0000313" key="5">
    <source>
        <dbReference type="Proteomes" id="UP000002318"/>
    </source>
</evidence>
<proteinExistence type="predicted"/>
<dbReference type="eggNOG" id="COG0797">
    <property type="taxonomic scope" value="Bacteria"/>
</dbReference>
<evidence type="ECO:0000313" key="4">
    <source>
        <dbReference type="EMBL" id="ADK80462.1"/>
    </source>
</evidence>
<feature type="signal peptide" evidence="2">
    <location>
        <begin position="1"/>
        <end position="25"/>
    </location>
</feature>
<protein>
    <submittedName>
        <fullName evidence="4">Sporulation domain protein</fullName>
    </submittedName>
</protein>
<dbReference type="InterPro" id="IPR036680">
    <property type="entry name" value="SPOR-like_sf"/>
</dbReference>
<feature type="compositionally biased region" description="Basic and acidic residues" evidence="1">
    <location>
        <begin position="323"/>
        <end position="339"/>
    </location>
</feature>
<dbReference type="HOGENOM" id="CLU_471652_0_0_12"/>
<sequence>MKRLRVMTTILMVACLSLNTGTLIGQGEVFEGSIAVGNYGRLPASGLYAASNAFPKNSTVRVTDASSGKSVDVLVVEGLSNPNIFLLLSPEAAEKVGMASDDVIRASVLEIPAGDPVPISSTAEQSANPDPDINPAASVPSDGEQAMIAAFIEEELAAADGAEAEKTALGDSKSPEAEAVEPVVKEEETKEASALPPAEHTSGPDIPRAIALSEGLPSDDSKEWVGVESPALPEPPAGSPVESASSGPGISGPVIASLPSGTEPSSVESGYGWSSLPEPEVREGSQALAAEGSAGEVASSSRPVRILALPVLNAAGTDGTGWDRVDTPLVPRPREDRLMAGKAPTNGSYRIAVSDIPPLPESAESISSGLLLASAEERVAPEAEERADVSALAEPSLAEKGEEPGKEEIPAGPLLAEGDGPRPPAETESEKDAGAAVPAPPERQIASVMVDEGESAGPIPEDAELVIESADARPPQVDTAELDAEEASKKAAIETLPEAEKAAVAVDTSSESKATVPQTTSAPVPIDSYLVRDLDEHAYYLQIAVVKEADAAGRLAQSLASTYPVTIHPKDDGAGYRVMVGPLRKDESGALLLSFRAGGYRDAFLRKGN</sequence>
<dbReference type="SUPFAM" id="SSF110997">
    <property type="entry name" value="Sporulation related repeat"/>
    <property type="match status" value="1"/>
</dbReference>
<dbReference type="STRING" id="573413.Spirs_1335"/>
<dbReference type="InterPro" id="IPR036908">
    <property type="entry name" value="RlpA-like_sf"/>
</dbReference>
<accession>E1R440</accession>
<dbReference type="AlphaFoldDB" id="E1R440"/>
<feature type="region of interest" description="Disordered" evidence="1">
    <location>
        <begin position="164"/>
        <end position="300"/>
    </location>
</feature>
<dbReference type="Proteomes" id="UP000002318">
    <property type="component" value="Chromosome"/>
</dbReference>
<feature type="chain" id="PRO_5003150570" evidence="2">
    <location>
        <begin position="26"/>
        <end position="609"/>
    </location>
</feature>
<evidence type="ECO:0000256" key="1">
    <source>
        <dbReference type="SAM" id="MobiDB-lite"/>
    </source>
</evidence>
<feature type="compositionally biased region" description="Polar residues" evidence="1">
    <location>
        <begin position="119"/>
        <end position="128"/>
    </location>
</feature>
<dbReference type="RefSeq" id="WP_013253926.1">
    <property type="nucleotide sequence ID" value="NC_014364.1"/>
</dbReference>
<evidence type="ECO:0000259" key="3">
    <source>
        <dbReference type="Pfam" id="PF05036"/>
    </source>
</evidence>
<keyword evidence="5" id="KW-1185">Reference proteome</keyword>
<feature type="compositionally biased region" description="Low complexity" evidence="1">
    <location>
        <begin position="289"/>
        <end position="300"/>
    </location>
</feature>
<dbReference type="KEGG" id="ssm:Spirs_1335"/>
<feature type="compositionally biased region" description="Basic and acidic residues" evidence="1">
    <location>
        <begin position="377"/>
        <end position="388"/>
    </location>
</feature>